<dbReference type="Proteomes" id="UP000509568">
    <property type="component" value="Chromosome"/>
</dbReference>
<feature type="compositionally biased region" description="Basic and acidic residues" evidence="1">
    <location>
        <begin position="66"/>
        <end position="105"/>
    </location>
</feature>
<dbReference type="PROSITE" id="PS51257">
    <property type="entry name" value="PROKAR_LIPOPROTEIN"/>
    <property type="match status" value="1"/>
</dbReference>
<feature type="chain" id="PRO_5028936378" description="Lipoprotein" evidence="2">
    <location>
        <begin position="25"/>
        <end position="111"/>
    </location>
</feature>
<dbReference type="EMBL" id="CP056030">
    <property type="protein sequence ID" value="QKZ04076.1"/>
    <property type="molecule type" value="Genomic_DNA"/>
</dbReference>
<keyword evidence="2" id="KW-0732">Signal</keyword>
<name>A0A7D5D6P1_9PSED</name>
<keyword evidence="4" id="KW-1185">Reference proteome</keyword>
<proteinExistence type="predicted"/>
<evidence type="ECO:0000313" key="4">
    <source>
        <dbReference type="Proteomes" id="UP000509568"/>
    </source>
</evidence>
<organism evidence="3 4">
    <name type="scientific">Pseudomonas eucalypticola</name>
    <dbReference type="NCBI Taxonomy" id="2599595"/>
    <lineage>
        <taxon>Bacteria</taxon>
        <taxon>Pseudomonadati</taxon>
        <taxon>Pseudomonadota</taxon>
        <taxon>Gammaproteobacteria</taxon>
        <taxon>Pseudomonadales</taxon>
        <taxon>Pseudomonadaceae</taxon>
        <taxon>Pseudomonas</taxon>
    </lineage>
</organism>
<dbReference type="KEGG" id="pez:HWQ56_09895"/>
<sequence length="111" mass="12971">MKFYRPSIVLAAVLSLATAGMACATQTQAPLAPSLVQGPAANPRGASNPWPDVLSMGSQPSSELAYDDHYRRDGHWQSRQEQIRRERWRREQARREAQRRHEWERRHHHYR</sequence>
<feature type="signal peptide" evidence="2">
    <location>
        <begin position="1"/>
        <end position="24"/>
    </location>
</feature>
<dbReference type="AlphaFoldDB" id="A0A7D5D6P1"/>
<protein>
    <recommendedName>
        <fullName evidence="5">Lipoprotein</fullName>
    </recommendedName>
</protein>
<reference evidence="3 4" key="1">
    <citation type="submission" date="2020-06" db="EMBL/GenBank/DDBJ databases">
        <title>Pseudomonas eucalypticola sp. nov., an endophyte of Eucalyptus dunnii leaves with biocontrol ability of eucalyptus leaf blight.</title>
        <authorList>
            <person name="Liu Y."/>
            <person name="Song Z."/>
            <person name="Zeng H."/>
            <person name="Lu M."/>
            <person name="Wang X."/>
            <person name="Lian X."/>
            <person name="Zhang Q."/>
        </authorList>
    </citation>
    <scope>NUCLEOTIDE SEQUENCE [LARGE SCALE GENOMIC DNA]</scope>
    <source>
        <strain evidence="3 4">NP-1</strain>
    </source>
</reference>
<evidence type="ECO:0008006" key="5">
    <source>
        <dbReference type="Google" id="ProtNLM"/>
    </source>
</evidence>
<accession>A0A7D5D6P1</accession>
<gene>
    <name evidence="3" type="ORF">HWQ56_09895</name>
</gene>
<evidence type="ECO:0000256" key="2">
    <source>
        <dbReference type="SAM" id="SignalP"/>
    </source>
</evidence>
<evidence type="ECO:0000256" key="1">
    <source>
        <dbReference type="SAM" id="MobiDB-lite"/>
    </source>
</evidence>
<evidence type="ECO:0000313" key="3">
    <source>
        <dbReference type="EMBL" id="QKZ04076.1"/>
    </source>
</evidence>
<feature type="region of interest" description="Disordered" evidence="1">
    <location>
        <begin position="34"/>
        <end position="111"/>
    </location>
</feature>
<dbReference type="RefSeq" id="WP_158153894.1">
    <property type="nucleotide sequence ID" value="NZ_CP056030.1"/>
</dbReference>